<accession>A0ABU3BDH4</accession>
<sequence>MGGHIKNAAILICSIFAAGCATIPVGYVPDYDWKEAKQQEPNHSEDITYSVSFGYDIGRFDAVSKADVVKMVREKLRETGWYQRIIYAPPDQRSDHHLHFRLMVTGTKYEQSQALAMLSGFTMMLIPVWADYYADMSLHKLNGNGESFSSSAPEKIVQVLWLPLIVAAPVANNYTASSWVLTNQIEYLLSELANNRANL</sequence>
<keyword evidence="1" id="KW-1133">Transmembrane helix</keyword>
<organism evidence="2 3">
    <name type="scientific">Spectribacter acetivorans</name>
    <dbReference type="NCBI Taxonomy" id="3075603"/>
    <lineage>
        <taxon>Bacteria</taxon>
        <taxon>Pseudomonadati</taxon>
        <taxon>Pseudomonadota</taxon>
        <taxon>Gammaproteobacteria</taxon>
        <taxon>Salinisphaerales</taxon>
        <taxon>Salinisphaeraceae</taxon>
        <taxon>Spectribacter</taxon>
    </lineage>
</organism>
<reference evidence="2 3" key="1">
    <citation type="submission" date="2023-09" db="EMBL/GenBank/DDBJ databases">
        <authorList>
            <person name="Rey-Velasco X."/>
        </authorList>
    </citation>
    <scope>NUCLEOTIDE SEQUENCE [LARGE SCALE GENOMIC DNA]</scope>
    <source>
        <strain evidence="2 3">P385</strain>
    </source>
</reference>
<protein>
    <recommendedName>
        <fullName evidence="4">Lipoprotein</fullName>
    </recommendedName>
</protein>
<proteinExistence type="predicted"/>
<evidence type="ECO:0000256" key="1">
    <source>
        <dbReference type="SAM" id="Phobius"/>
    </source>
</evidence>
<dbReference type="RefSeq" id="WP_311660679.1">
    <property type="nucleotide sequence ID" value="NZ_JAVRHY010000027.1"/>
</dbReference>
<gene>
    <name evidence="2" type="ORF">RM531_15825</name>
</gene>
<evidence type="ECO:0008006" key="4">
    <source>
        <dbReference type="Google" id="ProtNLM"/>
    </source>
</evidence>
<comment type="caution">
    <text evidence="2">The sequence shown here is derived from an EMBL/GenBank/DDBJ whole genome shotgun (WGS) entry which is preliminary data.</text>
</comment>
<evidence type="ECO:0000313" key="3">
    <source>
        <dbReference type="Proteomes" id="UP001259982"/>
    </source>
</evidence>
<keyword evidence="3" id="KW-1185">Reference proteome</keyword>
<keyword evidence="1" id="KW-0812">Transmembrane</keyword>
<name>A0ABU3BDH4_9GAMM</name>
<dbReference type="Proteomes" id="UP001259982">
    <property type="component" value="Unassembled WGS sequence"/>
</dbReference>
<keyword evidence="1" id="KW-0472">Membrane</keyword>
<evidence type="ECO:0000313" key="2">
    <source>
        <dbReference type="EMBL" id="MDT0619937.1"/>
    </source>
</evidence>
<dbReference type="PROSITE" id="PS51257">
    <property type="entry name" value="PROKAR_LIPOPROTEIN"/>
    <property type="match status" value="1"/>
</dbReference>
<dbReference type="EMBL" id="JAVRHY010000027">
    <property type="protein sequence ID" value="MDT0619937.1"/>
    <property type="molecule type" value="Genomic_DNA"/>
</dbReference>
<feature type="transmembrane region" description="Helical" evidence="1">
    <location>
        <begin position="7"/>
        <end position="27"/>
    </location>
</feature>